<evidence type="ECO:0000256" key="2">
    <source>
        <dbReference type="ARBA" id="ARBA00022692"/>
    </source>
</evidence>
<proteinExistence type="predicted"/>
<sequence length="56" mass="6095">MVSAQRLADLGYKAVSFSLMAVTVGASVMLSVRVYHVFQHRKDEQQAGDSLGPARD</sequence>
<keyword evidence="2 6" id="KW-0812">Transmembrane</keyword>
<evidence type="ECO:0000313" key="8">
    <source>
        <dbReference type="Proteomes" id="UP000594220"/>
    </source>
</evidence>
<dbReference type="RefSeq" id="XP_019411972.1">
    <property type="nucleotide sequence ID" value="XM_019556427.1"/>
</dbReference>
<keyword evidence="4" id="KW-0496">Mitochondrion</keyword>
<dbReference type="GO" id="GO:0033617">
    <property type="term" value="P:mitochondrial respiratory chain complex IV assembly"/>
    <property type="evidence" value="ECO:0007669"/>
    <property type="project" value="TreeGrafter"/>
</dbReference>
<evidence type="ECO:0000313" key="7">
    <source>
        <dbReference type="Ensembl" id="ENSCPRP00005005026.1"/>
    </source>
</evidence>
<dbReference type="Ensembl" id="ENSCPRT00005005874.1">
    <property type="protein sequence ID" value="ENSCPRP00005005026.1"/>
    <property type="gene ID" value="ENSCPRG00005003610.1"/>
</dbReference>
<keyword evidence="8" id="KW-1185">Reference proteome</keyword>
<dbReference type="InterPro" id="IPR029208">
    <property type="entry name" value="COX14"/>
</dbReference>
<dbReference type="AlphaFoldDB" id="A0A7M4E6E5"/>
<dbReference type="PANTHER" id="PTHR36684:SF1">
    <property type="entry name" value="CYTOCHROME C OXIDASE ASSEMBLY PROTEIN COX14"/>
    <property type="match status" value="1"/>
</dbReference>
<evidence type="ECO:0000256" key="3">
    <source>
        <dbReference type="ARBA" id="ARBA00022989"/>
    </source>
</evidence>
<dbReference type="Proteomes" id="UP000594220">
    <property type="component" value="Unplaced"/>
</dbReference>
<evidence type="ECO:0000256" key="4">
    <source>
        <dbReference type="ARBA" id="ARBA00023128"/>
    </source>
</evidence>
<dbReference type="GeneID" id="109324427"/>
<evidence type="ECO:0000256" key="5">
    <source>
        <dbReference type="ARBA" id="ARBA00023136"/>
    </source>
</evidence>
<reference evidence="7" key="2">
    <citation type="submission" date="2025-09" db="UniProtKB">
        <authorList>
            <consortium name="Ensembl"/>
        </authorList>
    </citation>
    <scope>IDENTIFICATION</scope>
</reference>
<keyword evidence="5 6" id="KW-0472">Membrane</keyword>
<feature type="transmembrane region" description="Helical" evidence="6">
    <location>
        <begin position="12"/>
        <end position="32"/>
    </location>
</feature>
<gene>
    <name evidence="7" type="primary">LOC109324427</name>
</gene>
<comment type="subcellular location">
    <subcellularLocation>
        <location evidence="1">Mitochondrion membrane</location>
        <topology evidence="1">Single-pass membrane protein</topology>
    </subcellularLocation>
</comment>
<dbReference type="KEGG" id="cpoo:109324427"/>
<dbReference type="Pfam" id="PF14880">
    <property type="entry name" value="COX14"/>
    <property type="match status" value="1"/>
</dbReference>
<evidence type="ECO:0000256" key="6">
    <source>
        <dbReference type="SAM" id="Phobius"/>
    </source>
</evidence>
<evidence type="ECO:0000256" key="1">
    <source>
        <dbReference type="ARBA" id="ARBA00004304"/>
    </source>
</evidence>
<keyword evidence="3 6" id="KW-1133">Transmembrane helix</keyword>
<organism evidence="7 8">
    <name type="scientific">Crocodylus porosus</name>
    <name type="common">Saltwater crocodile</name>
    <name type="synonym">Estuarine crocodile</name>
    <dbReference type="NCBI Taxonomy" id="8502"/>
    <lineage>
        <taxon>Eukaryota</taxon>
        <taxon>Metazoa</taxon>
        <taxon>Chordata</taxon>
        <taxon>Craniata</taxon>
        <taxon>Vertebrata</taxon>
        <taxon>Euteleostomi</taxon>
        <taxon>Archelosauria</taxon>
        <taxon>Archosauria</taxon>
        <taxon>Crocodylia</taxon>
        <taxon>Longirostres</taxon>
        <taxon>Crocodylidae</taxon>
        <taxon>Crocodylus</taxon>
    </lineage>
</organism>
<dbReference type="OrthoDB" id="9928108at2759"/>
<dbReference type="GO" id="GO:0031966">
    <property type="term" value="C:mitochondrial membrane"/>
    <property type="evidence" value="ECO:0007669"/>
    <property type="project" value="UniProtKB-SubCell"/>
</dbReference>
<reference evidence="7" key="1">
    <citation type="submission" date="2025-08" db="UniProtKB">
        <authorList>
            <consortium name="Ensembl"/>
        </authorList>
    </citation>
    <scope>IDENTIFICATION</scope>
</reference>
<dbReference type="PANTHER" id="PTHR36684">
    <property type="entry name" value="CYTOCHROME C OXIDASE ASSEMBLY PROTEIN COX14"/>
    <property type="match status" value="1"/>
</dbReference>
<protein>
    <submittedName>
        <fullName evidence="7">Cytochrome c oxidase assembly protein COX14</fullName>
    </submittedName>
</protein>
<name>A0A7M4E6E5_CROPO</name>
<accession>A0A7M4E6E5</accession>